<gene>
    <name evidence="2" type="ORF">Fmac_026235</name>
</gene>
<feature type="compositionally biased region" description="Basic and acidic residues" evidence="1">
    <location>
        <begin position="49"/>
        <end position="62"/>
    </location>
</feature>
<feature type="compositionally biased region" description="Low complexity" evidence="1">
    <location>
        <begin position="1"/>
        <end position="20"/>
    </location>
</feature>
<protein>
    <submittedName>
        <fullName evidence="2">Uncharacterized protein</fullName>
    </submittedName>
</protein>
<feature type="region of interest" description="Disordered" evidence="1">
    <location>
        <begin position="1"/>
        <end position="62"/>
    </location>
</feature>
<comment type="caution">
    <text evidence="2">The sequence shown here is derived from an EMBL/GenBank/DDBJ whole genome shotgun (WGS) entry which is preliminary data.</text>
</comment>
<dbReference type="Proteomes" id="UP001603857">
    <property type="component" value="Unassembled WGS sequence"/>
</dbReference>
<accession>A0ABD1LEF1</accession>
<evidence type="ECO:0000313" key="2">
    <source>
        <dbReference type="EMBL" id="KAL2321856.1"/>
    </source>
</evidence>
<sequence>MFTPTASPRRSPTTIPPISRRTCHNHSQTPIYNNDAARCKPQKHLIKKSNTEKQAMENEKSS</sequence>
<keyword evidence="3" id="KW-1185">Reference proteome</keyword>
<evidence type="ECO:0000256" key="1">
    <source>
        <dbReference type="SAM" id="MobiDB-lite"/>
    </source>
</evidence>
<evidence type="ECO:0000313" key="3">
    <source>
        <dbReference type="Proteomes" id="UP001603857"/>
    </source>
</evidence>
<name>A0ABD1LEF1_9FABA</name>
<organism evidence="2 3">
    <name type="scientific">Flemingia macrophylla</name>
    <dbReference type="NCBI Taxonomy" id="520843"/>
    <lineage>
        <taxon>Eukaryota</taxon>
        <taxon>Viridiplantae</taxon>
        <taxon>Streptophyta</taxon>
        <taxon>Embryophyta</taxon>
        <taxon>Tracheophyta</taxon>
        <taxon>Spermatophyta</taxon>
        <taxon>Magnoliopsida</taxon>
        <taxon>eudicotyledons</taxon>
        <taxon>Gunneridae</taxon>
        <taxon>Pentapetalae</taxon>
        <taxon>rosids</taxon>
        <taxon>fabids</taxon>
        <taxon>Fabales</taxon>
        <taxon>Fabaceae</taxon>
        <taxon>Papilionoideae</taxon>
        <taxon>50 kb inversion clade</taxon>
        <taxon>NPAAA clade</taxon>
        <taxon>indigoferoid/millettioid clade</taxon>
        <taxon>Phaseoleae</taxon>
        <taxon>Flemingia</taxon>
    </lineage>
</organism>
<dbReference type="AlphaFoldDB" id="A0ABD1LEF1"/>
<dbReference type="EMBL" id="JBGMDY010000009">
    <property type="protein sequence ID" value="KAL2321856.1"/>
    <property type="molecule type" value="Genomic_DNA"/>
</dbReference>
<proteinExistence type="predicted"/>
<reference evidence="2 3" key="1">
    <citation type="submission" date="2024-08" db="EMBL/GenBank/DDBJ databases">
        <title>Insights into the chromosomal genome structure of Flemingia macrophylla.</title>
        <authorList>
            <person name="Ding Y."/>
            <person name="Zhao Y."/>
            <person name="Bi W."/>
            <person name="Wu M."/>
            <person name="Zhao G."/>
            <person name="Gong Y."/>
            <person name="Li W."/>
            <person name="Zhang P."/>
        </authorList>
    </citation>
    <scope>NUCLEOTIDE SEQUENCE [LARGE SCALE GENOMIC DNA]</scope>
    <source>
        <strain evidence="2">DYQJB</strain>
        <tissue evidence="2">Leaf</tissue>
    </source>
</reference>